<reference evidence="4" key="1">
    <citation type="journal article" date="2013" name="Proc. Natl. Acad. Sci. U.S.A.">
        <title>Genome structure and metabolic features in the red seaweed Chondrus crispus shed light on evolution of the Archaeplastida.</title>
        <authorList>
            <person name="Collen J."/>
            <person name="Porcel B."/>
            <person name="Carre W."/>
            <person name="Ball S.G."/>
            <person name="Chaparro C."/>
            <person name="Tonon T."/>
            <person name="Barbeyron T."/>
            <person name="Michel G."/>
            <person name="Noel B."/>
            <person name="Valentin K."/>
            <person name="Elias M."/>
            <person name="Artiguenave F."/>
            <person name="Arun A."/>
            <person name="Aury J.M."/>
            <person name="Barbosa-Neto J.F."/>
            <person name="Bothwell J.H."/>
            <person name="Bouget F.Y."/>
            <person name="Brillet L."/>
            <person name="Cabello-Hurtado F."/>
            <person name="Capella-Gutierrez S."/>
            <person name="Charrier B."/>
            <person name="Cladiere L."/>
            <person name="Cock J.M."/>
            <person name="Coelho S.M."/>
            <person name="Colleoni C."/>
            <person name="Czjzek M."/>
            <person name="Da Silva C."/>
            <person name="Delage L."/>
            <person name="Denoeud F."/>
            <person name="Deschamps P."/>
            <person name="Dittami S.M."/>
            <person name="Gabaldon T."/>
            <person name="Gachon C.M."/>
            <person name="Groisillier A."/>
            <person name="Herve C."/>
            <person name="Jabbari K."/>
            <person name="Katinka M."/>
            <person name="Kloareg B."/>
            <person name="Kowalczyk N."/>
            <person name="Labadie K."/>
            <person name="Leblanc C."/>
            <person name="Lopez P.J."/>
            <person name="McLachlan D.H."/>
            <person name="Meslet-Cladiere L."/>
            <person name="Moustafa A."/>
            <person name="Nehr Z."/>
            <person name="Nyvall Collen P."/>
            <person name="Panaud O."/>
            <person name="Partensky F."/>
            <person name="Poulain J."/>
            <person name="Rensing S.A."/>
            <person name="Rousvoal S."/>
            <person name="Samson G."/>
            <person name="Symeonidi A."/>
            <person name="Weissenbach J."/>
            <person name="Zambounis A."/>
            <person name="Wincker P."/>
            <person name="Boyen C."/>
        </authorList>
    </citation>
    <scope>NUCLEOTIDE SEQUENCE [LARGE SCALE GENOMIC DNA]</scope>
    <source>
        <strain evidence="4">cv. Stackhouse</strain>
    </source>
</reference>
<proteinExistence type="predicted"/>
<keyword evidence="4" id="KW-1185">Reference proteome</keyword>
<feature type="region of interest" description="Disordered" evidence="1">
    <location>
        <begin position="1"/>
        <end position="26"/>
    </location>
</feature>
<keyword evidence="2" id="KW-0472">Membrane</keyword>
<dbReference type="Gramene" id="CDF32522">
    <property type="protein sequence ID" value="CDF32522"/>
    <property type="gene ID" value="CHC_T00001486001"/>
</dbReference>
<dbReference type="EMBL" id="HG001512">
    <property type="protein sequence ID" value="CDF32522.1"/>
    <property type="molecule type" value="Genomic_DNA"/>
</dbReference>
<feature type="transmembrane region" description="Helical" evidence="2">
    <location>
        <begin position="139"/>
        <end position="163"/>
    </location>
</feature>
<accession>R7Q1R9</accession>
<evidence type="ECO:0000313" key="4">
    <source>
        <dbReference type="Proteomes" id="UP000012073"/>
    </source>
</evidence>
<protein>
    <submittedName>
        <fullName evidence="3">Uncharacterized protein</fullName>
    </submittedName>
</protein>
<dbReference type="GeneID" id="17319933"/>
<dbReference type="Proteomes" id="UP000012073">
    <property type="component" value="Unassembled WGS sequence"/>
</dbReference>
<gene>
    <name evidence="3" type="ORF">CHC_T00001486001</name>
</gene>
<keyword evidence="2" id="KW-1133">Transmembrane helix</keyword>
<dbReference type="KEGG" id="ccp:CHC_T00001486001"/>
<evidence type="ECO:0000313" key="3">
    <source>
        <dbReference type="EMBL" id="CDF32522.1"/>
    </source>
</evidence>
<organism evidence="3 4">
    <name type="scientific">Chondrus crispus</name>
    <name type="common">Carrageen Irish moss</name>
    <name type="synonym">Polymorpha crispa</name>
    <dbReference type="NCBI Taxonomy" id="2769"/>
    <lineage>
        <taxon>Eukaryota</taxon>
        <taxon>Rhodophyta</taxon>
        <taxon>Florideophyceae</taxon>
        <taxon>Rhodymeniophycidae</taxon>
        <taxon>Gigartinales</taxon>
        <taxon>Gigartinaceae</taxon>
        <taxon>Chondrus</taxon>
    </lineage>
</organism>
<sequence length="201" mass="21257">MRPFKPACTPRQEHASGRDSSYTARRTTTSGSNFVVIVCVKRSEELRGAVKAVTQLGLKCTEGCVAALFRDTYQGLAEGCEAARGVEQGGGEVGILGGIRLIWGVVEDGENGCVQIGREPALLAWGGHRSSSGTVLLQLPLTLVDFGLGTLAVSTIFTTTMVATADSSWDRWSPVVRVAGSFFLPAALVRIFSGLLVRGDP</sequence>
<name>R7Q1R9_CHOCR</name>
<keyword evidence="2" id="KW-0812">Transmembrane</keyword>
<dbReference type="AlphaFoldDB" id="R7Q1R9"/>
<dbReference type="RefSeq" id="XP_005712187.1">
    <property type="nucleotide sequence ID" value="XM_005712130.1"/>
</dbReference>
<evidence type="ECO:0000256" key="1">
    <source>
        <dbReference type="SAM" id="MobiDB-lite"/>
    </source>
</evidence>
<feature type="transmembrane region" description="Helical" evidence="2">
    <location>
        <begin position="175"/>
        <end position="197"/>
    </location>
</feature>
<evidence type="ECO:0000256" key="2">
    <source>
        <dbReference type="SAM" id="Phobius"/>
    </source>
</evidence>